<dbReference type="EMBL" id="CABT02000004">
    <property type="protein sequence ID" value="CCC08075.1"/>
    <property type="molecule type" value="Genomic_DNA"/>
</dbReference>
<evidence type="ECO:0000256" key="6">
    <source>
        <dbReference type="ARBA" id="ARBA00023136"/>
    </source>
</evidence>
<comment type="subcellular location">
    <subcellularLocation>
        <location evidence="1">Membrane</location>
    </subcellularLocation>
</comment>
<evidence type="ECO:0000256" key="4">
    <source>
        <dbReference type="ARBA" id="ARBA00022927"/>
    </source>
</evidence>
<dbReference type="GO" id="GO:0000139">
    <property type="term" value="C:Golgi membrane"/>
    <property type="evidence" value="ECO:0007669"/>
    <property type="project" value="TreeGrafter"/>
</dbReference>
<dbReference type="Proteomes" id="UP000001881">
    <property type="component" value="Unassembled WGS sequence"/>
</dbReference>
<dbReference type="KEGG" id="smp:10810425"/>
<dbReference type="InParanoid" id="F7VRE0"/>
<dbReference type="FunCoup" id="F7VRE0">
    <property type="interactions" value="244"/>
</dbReference>
<evidence type="ECO:0000256" key="7">
    <source>
        <dbReference type="ARBA" id="ARBA00024203"/>
    </source>
</evidence>
<sequence length="91" mass="10318">MLIFGNLIYVSCLLINAIAILSEDRFLARINFSPSSYDPAFGQSADASVQAKIMNLIASVRTLMRSTYYYIHTSIDTYMISHTCSRVTRKR</sequence>
<feature type="transmembrane region" description="Helical" evidence="8">
    <location>
        <begin position="6"/>
        <end position="22"/>
    </location>
</feature>
<dbReference type="GO" id="GO:0030134">
    <property type="term" value="C:COPII-coated ER to Golgi transport vesicle"/>
    <property type="evidence" value="ECO:0007669"/>
    <property type="project" value="TreeGrafter"/>
</dbReference>
<evidence type="ECO:0000256" key="8">
    <source>
        <dbReference type="SAM" id="Phobius"/>
    </source>
</evidence>
<reference evidence="9 10" key="1">
    <citation type="journal article" date="2010" name="PLoS Genet.">
        <title>De novo assembly of a 40 Mb eukaryotic genome from short sequence reads: Sordaria macrospora, a model organism for fungal morphogenesis.</title>
        <authorList>
            <person name="Nowrousian M."/>
            <person name="Stajich J."/>
            <person name="Chu M."/>
            <person name="Engh I."/>
            <person name="Espagne E."/>
            <person name="Halliday K."/>
            <person name="Kamerewerd J."/>
            <person name="Kempken F."/>
            <person name="Knab B."/>
            <person name="Kuo H.C."/>
            <person name="Osiewacz H.D."/>
            <person name="Poeggeler S."/>
            <person name="Read N."/>
            <person name="Seiler S."/>
            <person name="Smith K."/>
            <person name="Zickler D."/>
            <person name="Kueck U."/>
            <person name="Freitag M."/>
        </authorList>
    </citation>
    <scope>NUCLEOTIDE SEQUENCE [LARGE SCALE GENOMIC DNA]</scope>
    <source>
        <strain evidence="10">ATCC MYA-333 / DSM 997 / K(L3346) / K-hell</strain>
        <tissue evidence="9">Mycelium</tissue>
    </source>
</reference>
<evidence type="ECO:0000256" key="3">
    <source>
        <dbReference type="ARBA" id="ARBA00022692"/>
    </source>
</evidence>
<evidence type="ECO:0000313" key="10">
    <source>
        <dbReference type="Proteomes" id="UP000001881"/>
    </source>
</evidence>
<dbReference type="GeneID" id="10810425"/>
<evidence type="ECO:0000256" key="2">
    <source>
        <dbReference type="ARBA" id="ARBA00022448"/>
    </source>
</evidence>
<dbReference type="OMA" id="VNSACII"/>
<comment type="caution">
    <text evidence="9">The sequence shown here is derived from an EMBL/GenBank/DDBJ whole genome shotgun (WGS) entry which is preliminary data.</text>
</comment>
<accession>F7VRE0</accession>
<dbReference type="InterPro" id="IPR013880">
    <property type="entry name" value="Yos1"/>
</dbReference>
<keyword evidence="10" id="KW-1185">Reference proteome</keyword>
<dbReference type="AlphaFoldDB" id="F7VRE0"/>
<keyword evidence="6 8" id="KW-0472">Membrane</keyword>
<keyword evidence="2" id="KW-0813">Transport</keyword>
<dbReference type="OrthoDB" id="15356at2759"/>
<keyword evidence="3 8" id="KW-0812">Transmembrane</keyword>
<dbReference type="Pfam" id="PF08571">
    <property type="entry name" value="Yos1"/>
    <property type="match status" value="1"/>
</dbReference>
<protein>
    <submittedName>
        <fullName evidence="9">WGS project CABT00000000 data, contig 2.4</fullName>
    </submittedName>
</protein>
<dbReference type="STRING" id="771870.F7VRE0"/>
<organism evidence="9 10">
    <name type="scientific">Sordaria macrospora (strain ATCC MYA-333 / DSM 997 / K(L3346) / K-hell)</name>
    <dbReference type="NCBI Taxonomy" id="771870"/>
    <lineage>
        <taxon>Eukaryota</taxon>
        <taxon>Fungi</taxon>
        <taxon>Dikarya</taxon>
        <taxon>Ascomycota</taxon>
        <taxon>Pezizomycotina</taxon>
        <taxon>Sordariomycetes</taxon>
        <taxon>Sordariomycetidae</taxon>
        <taxon>Sordariales</taxon>
        <taxon>Sordariaceae</taxon>
        <taxon>Sordaria</taxon>
    </lineage>
</organism>
<dbReference type="GO" id="GO:0015031">
    <property type="term" value="P:protein transport"/>
    <property type="evidence" value="ECO:0007669"/>
    <property type="project" value="UniProtKB-KW"/>
</dbReference>
<name>F7VRE0_SORMK</name>
<evidence type="ECO:0000256" key="5">
    <source>
        <dbReference type="ARBA" id="ARBA00022989"/>
    </source>
</evidence>
<dbReference type="GO" id="GO:0006888">
    <property type="term" value="P:endoplasmic reticulum to Golgi vesicle-mediated transport"/>
    <property type="evidence" value="ECO:0007669"/>
    <property type="project" value="TreeGrafter"/>
</dbReference>
<dbReference type="PANTHER" id="PTHR15858:SF0">
    <property type="entry name" value="IMMEDIATE EARLY RESPONSE 3-INTERACTING PROTEIN 1"/>
    <property type="match status" value="1"/>
</dbReference>
<comment type="similarity">
    <text evidence="7">Belongs to the YOS1 family.</text>
</comment>
<keyword evidence="4" id="KW-0653">Protein transport</keyword>
<dbReference type="HOGENOM" id="CLU_152125_0_0_1"/>
<dbReference type="GO" id="GO:0005789">
    <property type="term" value="C:endoplasmic reticulum membrane"/>
    <property type="evidence" value="ECO:0007669"/>
    <property type="project" value="TreeGrafter"/>
</dbReference>
<gene>
    <name evidence="9" type="ORF">SMAC_01637</name>
</gene>
<proteinExistence type="inferred from homology"/>
<dbReference type="eggNOG" id="KOG4779">
    <property type="taxonomic scope" value="Eukaryota"/>
</dbReference>
<dbReference type="VEuPathDB" id="FungiDB:SMAC_01637"/>
<keyword evidence="5 8" id="KW-1133">Transmembrane helix</keyword>
<evidence type="ECO:0000313" key="9">
    <source>
        <dbReference type="EMBL" id="CCC08075.1"/>
    </source>
</evidence>
<dbReference type="PANTHER" id="PTHR15858">
    <property type="entry name" value="IMMEDIATE EARLY RESPONSE 3-INTERACTING PROTEIN 1"/>
    <property type="match status" value="1"/>
</dbReference>
<evidence type="ECO:0000256" key="1">
    <source>
        <dbReference type="ARBA" id="ARBA00004370"/>
    </source>
</evidence>